<dbReference type="PROSITE" id="PS50123">
    <property type="entry name" value="CHER"/>
    <property type="match status" value="1"/>
</dbReference>
<evidence type="ECO:0000256" key="1">
    <source>
        <dbReference type="ARBA" id="ARBA00001541"/>
    </source>
</evidence>
<evidence type="ECO:0000256" key="4">
    <source>
        <dbReference type="ARBA" id="ARBA00022679"/>
    </source>
</evidence>
<dbReference type="Gene3D" id="3.40.50.150">
    <property type="entry name" value="Vaccinia Virus protein VP39"/>
    <property type="match status" value="1"/>
</dbReference>
<dbReference type="PATRIC" id="fig|267850.7.peg.654"/>
<dbReference type="GO" id="GO:0032259">
    <property type="term" value="P:methylation"/>
    <property type="evidence" value="ECO:0007669"/>
    <property type="project" value="UniProtKB-KW"/>
</dbReference>
<evidence type="ECO:0000259" key="6">
    <source>
        <dbReference type="PROSITE" id="PS50123"/>
    </source>
</evidence>
<organism evidence="7 8">
    <name type="scientific">Nitrincola lacisaponensis</name>
    <dbReference type="NCBI Taxonomy" id="267850"/>
    <lineage>
        <taxon>Bacteria</taxon>
        <taxon>Pseudomonadati</taxon>
        <taxon>Pseudomonadota</taxon>
        <taxon>Gammaproteobacteria</taxon>
        <taxon>Oceanospirillales</taxon>
        <taxon>Oceanospirillaceae</taxon>
        <taxon>Nitrincola</taxon>
    </lineage>
</organism>
<dbReference type="Pfam" id="PF01739">
    <property type="entry name" value="CheR"/>
    <property type="match status" value="1"/>
</dbReference>
<keyword evidence="8" id="KW-1185">Reference proteome</keyword>
<keyword evidence="5" id="KW-0949">S-adenosyl-L-methionine</keyword>
<dbReference type="STRING" id="267850.ADINL_0661"/>
<evidence type="ECO:0000256" key="2">
    <source>
        <dbReference type="ARBA" id="ARBA00012534"/>
    </source>
</evidence>
<dbReference type="InterPro" id="IPR029063">
    <property type="entry name" value="SAM-dependent_MTases_sf"/>
</dbReference>
<sequence length="493" mass="56247">MNDTLAPFKTLIYEHCGLVLEGIAEARLHKALHQGAERMAVTRLSEYFQLLQRTPEEFEKLISALTVNETYFFREPDQIALFTNQLVPRLLSRQSRRPLKILSAGCSSGEEPYSLAMALDTVYGEQRRHLFQIDAGDLDRQILAKAEQGIYSPFSFRSLDAALQQRYFQPLDRSFQLIESIRNSVNFYPLNLMAELGPQGLDQYDLIFCRNVSIYFDPPTRLQLHQRFYNALNENGILLLGGSETLGNDMGVFELVEEHGHYYFIKGESYRPASSQAVSWSQSRRAPQAVEHPASVSQDSVLSPVAATPTGALNLPPLDWIRQLVQEGQTEQATRLLDRHLSEQGQPVSVGVSLLKSWLLLNSRVFAEADQLLDRVLQEDPWSVDALLLKGLNAKWQQRHEQAVEWFRKVIYVCPESWPAHYYLAEVHRLDGRDEQAIKAYQAVRRILSDDRHAPDGLLWVPLPLPRGDILFLSERHVLKLRQRLSETGEGEG</sequence>
<dbReference type="SUPFAM" id="SSF53335">
    <property type="entry name" value="S-adenosyl-L-methionine-dependent methyltransferases"/>
    <property type="match status" value="1"/>
</dbReference>
<feature type="domain" description="CheR-type methyltransferase" evidence="6">
    <location>
        <begin position="1"/>
        <end position="269"/>
    </location>
</feature>
<dbReference type="SMART" id="SM00138">
    <property type="entry name" value="MeTrc"/>
    <property type="match status" value="1"/>
</dbReference>
<accession>A0A063Y319</accession>
<dbReference type="Gene3D" id="1.10.155.10">
    <property type="entry name" value="Chemotaxis receptor methyltransferase CheR, N-terminal domain"/>
    <property type="match status" value="1"/>
</dbReference>
<comment type="caution">
    <text evidence="7">The sequence shown here is derived from an EMBL/GenBank/DDBJ whole genome shotgun (WGS) entry which is preliminary data.</text>
</comment>
<dbReference type="RefSeq" id="WP_036543983.1">
    <property type="nucleotide sequence ID" value="NZ_JMSZ01000016.1"/>
</dbReference>
<evidence type="ECO:0000313" key="8">
    <source>
        <dbReference type="Proteomes" id="UP000027318"/>
    </source>
</evidence>
<dbReference type="EC" id="2.1.1.80" evidence="2"/>
<dbReference type="PANTHER" id="PTHR24422:SF19">
    <property type="entry name" value="CHEMOTAXIS PROTEIN METHYLTRANSFERASE"/>
    <property type="match status" value="1"/>
</dbReference>
<dbReference type="SMART" id="SM00028">
    <property type="entry name" value="TPR"/>
    <property type="match status" value="2"/>
</dbReference>
<dbReference type="Pfam" id="PF13174">
    <property type="entry name" value="TPR_6"/>
    <property type="match status" value="1"/>
</dbReference>
<dbReference type="SUPFAM" id="SSF48452">
    <property type="entry name" value="TPR-like"/>
    <property type="match status" value="1"/>
</dbReference>
<comment type="catalytic activity">
    <reaction evidence="1">
        <text>L-glutamyl-[protein] + S-adenosyl-L-methionine = [protein]-L-glutamate 5-O-methyl ester + S-adenosyl-L-homocysteine</text>
        <dbReference type="Rhea" id="RHEA:24452"/>
        <dbReference type="Rhea" id="RHEA-COMP:10208"/>
        <dbReference type="Rhea" id="RHEA-COMP:10311"/>
        <dbReference type="ChEBI" id="CHEBI:29973"/>
        <dbReference type="ChEBI" id="CHEBI:57856"/>
        <dbReference type="ChEBI" id="CHEBI:59789"/>
        <dbReference type="ChEBI" id="CHEBI:82795"/>
        <dbReference type="EC" id="2.1.1.80"/>
    </reaction>
</comment>
<evidence type="ECO:0000313" key="7">
    <source>
        <dbReference type="EMBL" id="KDE40069.1"/>
    </source>
</evidence>
<dbReference type="InterPro" id="IPR000780">
    <property type="entry name" value="CheR_MeTrfase"/>
</dbReference>
<reference evidence="7 8" key="1">
    <citation type="journal article" date="2005" name="Int. J. Syst. Evol. Microbiol.">
        <title>Nitrincola lacisaponensis gen. nov., sp. nov., a novel alkaliphilic bacterium isolated from an alkaline, saline lake.</title>
        <authorList>
            <person name="Dimitriu P.A."/>
            <person name="Shukla S.K."/>
            <person name="Conradt J."/>
            <person name="Marquez M.C."/>
            <person name="Ventosa A."/>
            <person name="Maglia A."/>
            <person name="Peyton B.M."/>
            <person name="Pinkart H.C."/>
            <person name="Mormile M.R."/>
        </authorList>
    </citation>
    <scope>NUCLEOTIDE SEQUENCE [LARGE SCALE GENOMIC DNA]</scope>
    <source>
        <strain evidence="7 8">4CA</strain>
    </source>
</reference>
<dbReference type="OrthoDB" id="9816309at2"/>
<dbReference type="Proteomes" id="UP000027318">
    <property type="component" value="Unassembled WGS sequence"/>
</dbReference>
<evidence type="ECO:0000256" key="5">
    <source>
        <dbReference type="ARBA" id="ARBA00022691"/>
    </source>
</evidence>
<dbReference type="InterPro" id="IPR022642">
    <property type="entry name" value="CheR_C"/>
</dbReference>
<evidence type="ECO:0000256" key="3">
    <source>
        <dbReference type="ARBA" id="ARBA00022603"/>
    </source>
</evidence>
<name>A0A063Y319_9GAMM</name>
<dbReference type="PRINTS" id="PR00996">
    <property type="entry name" value="CHERMTFRASE"/>
</dbReference>
<dbReference type="GO" id="GO:0008983">
    <property type="term" value="F:protein-glutamate O-methyltransferase activity"/>
    <property type="evidence" value="ECO:0007669"/>
    <property type="project" value="UniProtKB-EC"/>
</dbReference>
<keyword evidence="3 7" id="KW-0489">Methyltransferase</keyword>
<dbReference type="SUPFAM" id="SSF47757">
    <property type="entry name" value="Chemotaxis receptor methyltransferase CheR, N-terminal domain"/>
    <property type="match status" value="1"/>
</dbReference>
<proteinExistence type="predicted"/>
<dbReference type="InterPro" id="IPR050903">
    <property type="entry name" value="Bact_Chemotaxis_MeTrfase"/>
</dbReference>
<keyword evidence="4 7" id="KW-0808">Transferase</keyword>
<dbReference type="InterPro" id="IPR011990">
    <property type="entry name" value="TPR-like_helical_dom_sf"/>
</dbReference>
<gene>
    <name evidence="7" type="ORF">ADINL_0661</name>
</gene>
<dbReference type="AlphaFoldDB" id="A0A063Y319"/>
<dbReference type="Gene3D" id="1.25.40.10">
    <property type="entry name" value="Tetratricopeptide repeat domain"/>
    <property type="match status" value="1"/>
</dbReference>
<dbReference type="InterPro" id="IPR019734">
    <property type="entry name" value="TPR_rpt"/>
</dbReference>
<dbReference type="PANTHER" id="PTHR24422">
    <property type="entry name" value="CHEMOTAXIS PROTEIN METHYLTRANSFERASE"/>
    <property type="match status" value="1"/>
</dbReference>
<dbReference type="EMBL" id="JMSZ01000016">
    <property type="protein sequence ID" value="KDE40069.1"/>
    <property type="molecule type" value="Genomic_DNA"/>
</dbReference>
<protein>
    <recommendedName>
        <fullName evidence="2">protein-glutamate O-methyltransferase</fullName>
        <ecNumber evidence="2">2.1.1.80</ecNumber>
    </recommendedName>
</protein>
<dbReference type="InterPro" id="IPR036804">
    <property type="entry name" value="CheR_N_sf"/>
</dbReference>